<feature type="region of interest" description="Disordered" evidence="1">
    <location>
        <begin position="1"/>
        <end position="176"/>
    </location>
</feature>
<dbReference type="EMBL" id="JACHIR010000004">
    <property type="protein sequence ID" value="MBB5897967.1"/>
    <property type="molecule type" value="Genomic_DNA"/>
</dbReference>
<comment type="caution">
    <text evidence="2">The sequence shown here is derived from an EMBL/GenBank/DDBJ whole genome shotgun (WGS) entry which is preliminary data.</text>
</comment>
<feature type="compositionally biased region" description="Pro residues" evidence="1">
    <location>
        <begin position="316"/>
        <end position="326"/>
    </location>
</feature>
<dbReference type="RefSeq" id="WP_184870440.1">
    <property type="nucleotide sequence ID" value="NZ_BAAAWY010000004.1"/>
</dbReference>
<feature type="compositionally biased region" description="Basic and acidic residues" evidence="1">
    <location>
        <begin position="164"/>
        <end position="176"/>
    </location>
</feature>
<dbReference type="Proteomes" id="UP000585638">
    <property type="component" value="Unassembled WGS sequence"/>
</dbReference>
<name>A0A7W9NLU1_9PSEU</name>
<proteinExistence type="predicted"/>
<feature type="compositionally biased region" description="Pro residues" evidence="1">
    <location>
        <begin position="16"/>
        <end position="27"/>
    </location>
</feature>
<gene>
    <name evidence="2" type="ORF">BJ998_009226</name>
</gene>
<reference evidence="2 3" key="1">
    <citation type="submission" date="2020-08" db="EMBL/GenBank/DDBJ databases">
        <title>Sequencing the genomes of 1000 actinobacteria strains.</title>
        <authorList>
            <person name="Klenk H.-P."/>
        </authorList>
    </citation>
    <scope>NUCLEOTIDE SEQUENCE [LARGE SCALE GENOMIC DNA]</scope>
    <source>
        <strain evidence="2 3">DSM 43851</strain>
    </source>
</reference>
<feature type="region of interest" description="Disordered" evidence="1">
    <location>
        <begin position="202"/>
        <end position="230"/>
    </location>
</feature>
<keyword evidence="3" id="KW-1185">Reference proteome</keyword>
<feature type="compositionally biased region" description="Basic and acidic residues" evidence="1">
    <location>
        <begin position="105"/>
        <end position="115"/>
    </location>
</feature>
<protein>
    <submittedName>
        <fullName evidence="2">Uncharacterized protein</fullName>
    </submittedName>
</protein>
<evidence type="ECO:0000313" key="3">
    <source>
        <dbReference type="Proteomes" id="UP000585638"/>
    </source>
</evidence>
<dbReference type="AlphaFoldDB" id="A0A7W9NLU1"/>
<evidence type="ECO:0000313" key="2">
    <source>
        <dbReference type="EMBL" id="MBB5897967.1"/>
    </source>
</evidence>
<evidence type="ECO:0000256" key="1">
    <source>
        <dbReference type="SAM" id="MobiDB-lite"/>
    </source>
</evidence>
<feature type="region of interest" description="Disordered" evidence="1">
    <location>
        <begin position="261"/>
        <end position="334"/>
    </location>
</feature>
<organism evidence="2 3">
    <name type="scientific">Kutzneria kofuensis</name>
    <dbReference type="NCBI Taxonomy" id="103725"/>
    <lineage>
        <taxon>Bacteria</taxon>
        <taxon>Bacillati</taxon>
        <taxon>Actinomycetota</taxon>
        <taxon>Actinomycetes</taxon>
        <taxon>Pseudonocardiales</taxon>
        <taxon>Pseudonocardiaceae</taxon>
        <taxon>Kutzneria</taxon>
    </lineage>
</organism>
<accession>A0A7W9NLU1</accession>
<sequence length="334" mass="35986">MTGPMGSGSADKPRTPKPPTDKPPVPPDAQKSQHDTNHPADKTTQPDGKGGKDNHGPAGPQGGKPADGAPKSVDKTDNRTHDPGSGHAGDGPAKPGDNGGVRVADAPRHGDDHQPGPHVSTNFAEWKASFQAQWQPHPDAAMKPVAPDAKQHGDQKPEGFVNRLDLDGCRTPDGKLDPAKLKAELVRAVKTDISMSLQAHLRTDIGKPPQRDAAGYPHGGHTGREVHTRPIEVTVRVEHAKSNAEVRQVQDVFTEVRKEFKVNGHVESGRPPVEVPEPTPGSGYKPRPEPRPVPHPVRGPEHPQVQRGSHEVHRPQPVPPPRPITPVQPHIRWR</sequence>
<feature type="compositionally biased region" description="Basic and acidic residues" evidence="1">
    <location>
        <begin position="31"/>
        <end position="41"/>
    </location>
</feature>
<feature type="compositionally biased region" description="Basic and acidic residues" evidence="1">
    <location>
        <begin position="72"/>
        <end position="84"/>
    </location>
</feature>